<evidence type="ECO:0000256" key="10">
    <source>
        <dbReference type="ARBA" id="ARBA00022842"/>
    </source>
</evidence>
<comment type="subcellular location">
    <subcellularLocation>
        <location evidence="2">Nucleus</location>
    </subcellularLocation>
</comment>
<dbReference type="InterPro" id="IPR047524">
    <property type="entry name" value="XPF_nuclease_EME1_plant/arthr"/>
</dbReference>
<accession>A0A176WH26</accession>
<sequence length="1000" mass="112000">MFGFKSKATWRPPFVWFRKRRRKKAVQEECHGAPKQRWIVEFDGIDCLPANDPSIVRTVSMATAVLDSDDDHADEELLLDWRGPAAVQPQGTLGFKQVKLRAADAVKAIVPKPMQVQERNEKRKADVYRSCENVVFVSLSDDEEPVEARKKSSPPFSTSSAKHAGPFEKLPRTDFYLDCRNHLSMSDSLVFDIVCLDSDSDSEKPLSTDMTAKSSATIGKVEETVLSRTWNKASCPENATNIGPKKQYEFTPPCTSRADTESGVKPPLATLERSTCTISEVSKLGHQCEPTPEKSVATYEKPVGSTSGELVVTPRVTAGSTSRNDRTEFEFLSSEERVSNFRRILEGTVDHGSSSAKPARRRGDKSARAAQLSVYDFEDEAEPAGRNGRERSRPIPEGILKERSENMLVPASVTAVKSSLSRSVESHDKLSRPSHIVIEDLSSSEDDEESRERFVSTSNGQGGTRVHGRRATSVKKWSPAAAIDVDDLSADEASDSERPHAGREPEMEDREEPLHSMSVSVACHTSHNVAPEVLNIGVCTSDLDVRFVKSPSVPMPPKRKCVRSVEYLEGRFAGINTPDFETEASTAELTVGTGRISPNTCKESSAFETTKGAIELEKLERSKGTRGRRRLSSDKDLSAFEASKVALELEKSEKKKEREREHEARNALKEEEKRRRKDEALKRREELKQQKEAAKAEAAERKRIEQECSKWKKGKFALEHTTIYIDKRIIESKTLGPPLLQQLASKEYTYQLPLEEVEIKYVVVFLDAAEFTEMVEGDAVNDHISRVKKQHPGYSLCYLVNNLTRYIYKLEQTHYRAGNKNWRRPKVEQVLAEFITHHVGVLSRLCLDENEMAEHILGLTRGLAECPFKSKLTTLTINANGQHLSKNDPNRDVIKRDPWKRALAAIPNITGAAVIAIARVYPTMRALLNAYLDPTKTVLEKEFLLQDIVKDAVLGSANAEGRRVGPVCSKRIYRLLMAQNGNLRTEAAEDGEDYFSQQRE</sequence>
<dbReference type="CDD" id="cd20083">
    <property type="entry name" value="XPF_nuclease_EME"/>
    <property type="match status" value="1"/>
</dbReference>
<evidence type="ECO:0000256" key="2">
    <source>
        <dbReference type="ARBA" id="ARBA00004123"/>
    </source>
</evidence>
<dbReference type="GO" id="GO:0016787">
    <property type="term" value="F:hydrolase activity"/>
    <property type="evidence" value="ECO:0007669"/>
    <property type="project" value="UniProtKB-KW"/>
</dbReference>
<keyword evidence="12" id="KW-0234">DNA repair</keyword>
<feature type="region of interest" description="Disordered" evidence="15">
    <location>
        <begin position="349"/>
        <end position="403"/>
    </location>
</feature>
<dbReference type="GO" id="GO:0004519">
    <property type="term" value="F:endonuclease activity"/>
    <property type="evidence" value="ECO:0007669"/>
    <property type="project" value="UniProtKB-KW"/>
</dbReference>
<feature type="compositionally biased region" description="Basic and acidic residues" evidence="15">
    <location>
        <begin position="387"/>
        <end position="403"/>
    </location>
</feature>
<feature type="domain" description="ERCC4" evidence="16">
    <location>
        <begin position="753"/>
        <end position="857"/>
    </location>
</feature>
<reference evidence="17" key="1">
    <citation type="submission" date="2016-03" db="EMBL/GenBank/DDBJ databases">
        <title>Mechanisms controlling the formation of the plant cell surface in tip-growing cells are functionally conserved among land plants.</title>
        <authorList>
            <person name="Honkanen S."/>
            <person name="Jones V.A."/>
            <person name="Morieri G."/>
            <person name="Champion C."/>
            <person name="Hetherington A.J."/>
            <person name="Kelly S."/>
            <person name="Saint-Marcoux D."/>
            <person name="Proust H."/>
            <person name="Prescott H."/>
            <person name="Dolan L."/>
        </authorList>
    </citation>
    <scope>NUCLEOTIDE SEQUENCE [LARGE SCALE GENOMIC DNA]</scope>
    <source>
        <tissue evidence="17">Whole gametophyte</tissue>
    </source>
</reference>
<evidence type="ECO:0000256" key="4">
    <source>
        <dbReference type="ARBA" id="ARBA00022722"/>
    </source>
</evidence>
<keyword evidence="8" id="KW-0498">Mitosis</keyword>
<dbReference type="Pfam" id="PF02732">
    <property type="entry name" value="ERCC4"/>
    <property type="match status" value="1"/>
</dbReference>
<gene>
    <name evidence="17" type="ORF">AXG93_1793s1260</name>
</gene>
<evidence type="ECO:0000256" key="11">
    <source>
        <dbReference type="ARBA" id="ARBA00023172"/>
    </source>
</evidence>
<dbReference type="InterPro" id="IPR033310">
    <property type="entry name" value="Mms4/EME1/EME2"/>
</dbReference>
<feature type="compositionally biased region" description="Acidic residues" evidence="15">
    <location>
        <begin position="484"/>
        <end position="494"/>
    </location>
</feature>
<dbReference type="GO" id="GO:0051321">
    <property type="term" value="P:meiotic cell cycle"/>
    <property type="evidence" value="ECO:0007669"/>
    <property type="project" value="UniProtKB-KW"/>
</dbReference>
<keyword evidence="13" id="KW-0539">Nucleus</keyword>
<evidence type="ECO:0000256" key="14">
    <source>
        <dbReference type="ARBA" id="ARBA00023254"/>
    </source>
</evidence>
<protein>
    <recommendedName>
        <fullName evidence="16">ERCC4 domain-containing protein</fullName>
    </recommendedName>
</protein>
<keyword evidence="7" id="KW-0227">DNA damage</keyword>
<dbReference type="PANTHER" id="PTHR21077">
    <property type="entry name" value="EME1 PROTEIN"/>
    <property type="match status" value="1"/>
</dbReference>
<keyword evidence="10" id="KW-0460">Magnesium</keyword>
<comment type="caution">
    <text evidence="17">The sequence shown here is derived from an EMBL/GenBank/DDBJ whole genome shotgun (WGS) entry which is preliminary data.</text>
</comment>
<keyword evidence="4" id="KW-0540">Nuclease</keyword>
<evidence type="ECO:0000256" key="1">
    <source>
        <dbReference type="ARBA" id="ARBA00001946"/>
    </source>
</evidence>
<evidence type="ECO:0000256" key="7">
    <source>
        <dbReference type="ARBA" id="ARBA00022763"/>
    </source>
</evidence>
<keyword evidence="8" id="KW-0131">Cell cycle</keyword>
<comment type="cofactor">
    <cofactor evidence="1">
        <name>Mg(2+)</name>
        <dbReference type="ChEBI" id="CHEBI:18420"/>
    </cofactor>
</comment>
<keyword evidence="6" id="KW-0255">Endonuclease</keyword>
<keyword evidence="14" id="KW-0469">Meiosis</keyword>
<evidence type="ECO:0000313" key="17">
    <source>
        <dbReference type="EMBL" id="OAE32194.1"/>
    </source>
</evidence>
<dbReference type="Gene3D" id="1.10.150.670">
    <property type="entry name" value="Crossover junction endonuclease EME1, DNA-binding domain"/>
    <property type="match status" value="1"/>
</dbReference>
<dbReference type="InterPro" id="IPR042530">
    <property type="entry name" value="EME1/EME2_C"/>
</dbReference>
<evidence type="ECO:0000256" key="6">
    <source>
        <dbReference type="ARBA" id="ARBA00022759"/>
    </source>
</evidence>
<dbReference type="Gene3D" id="3.40.50.10130">
    <property type="match status" value="1"/>
</dbReference>
<keyword evidence="9" id="KW-0378">Hydrolase</keyword>
<dbReference type="GO" id="GO:0005634">
    <property type="term" value="C:nucleus"/>
    <property type="evidence" value="ECO:0007669"/>
    <property type="project" value="UniProtKB-SubCell"/>
</dbReference>
<dbReference type="GO" id="GO:0006310">
    <property type="term" value="P:DNA recombination"/>
    <property type="evidence" value="ECO:0007669"/>
    <property type="project" value="UniProtKB-KW"/>
</dbReference>
<comment type="similarity">
    <text evidence="3">Belongs to the EME1/MMS4 family.</text>
</comment>
<keyword evidence="5" id="KW-0479">Metal-binding</keyword>
<keyword evidence="8" id="KW-0132">Cell division</keyword>
<dbReference type="GO" id="GO:0006281">
    <property type="term" value="P:DNA repair"/>
    <property type="evidence" value="ECO:0007669"/>
    <property type="project" value="UniProtKB-KW"/>
</dbReference>
<dbReference type="Pfam" id="PF21292">
    <property type="entry name" value="EME1-MUS81_C"/>
    <property type="match status" value="1"/>
</dbReference>
<name>A0A176WH26_MARPO</name>
<evidence type="ECO:0000259" key="16">
    <source>
        <dbReference type="Pfam" id="PF02732"/>
    </source>
</evidence>
<feature type="region of interest" description="Disordered" evidence="15">
    <location>
        <begin position="423"/>
        <end position="514"/>
    </location>
</feature>
<dbReference type="GO" id="GO:0048476">
    <property type="term" value="C:Holliday junction resolvase complex"/>
    <property type="evidence" value="ECO:0007669"/>
    <property type="project" value="InterPro"/>
</dbReference>
<keyword evidence="11" id="KW-0233">DNA recombination</keyword>
<dbReference type="GO" id="GO:0046872">
    <property type="term" value="F:metal ion binding"/>
    <property type="evidence" value="ECO:0007669"/>
    <property type="project" value="UniProtKB-KW"/>
</dbReference>
<evidence type="ECO:0000313" key="18">
    <source>
        <dbReference type="Proteomes" id="UP000077202"/>
    </source>
</evidence>
<evidence type="ECO:0000256" key="12">
    <source>
        <dbReference type="ARBA" id="ARBA00023204"/>
    </source>
</evidence>
<keyword evidence="18" id="KW-1185">Reference proteome</keyword>
<evidence type="ECO:0000256" key="9">
    <source>
        <dbReference type="ARBA" id="ARBA00022801"/>
    </source>
</evidence>
<feature type="compositionally biased region" description="Basic and acidic residues" evidence="15">
    <location>
        <begin position="495"/>
        <end position="505"/>
    </location>
</feature>
<evidence type="ECO:0000256" key="5">
    <source>
        <dbReference type="ARBA" id="ARBA00022723"/>
    </source>
</evidence>
<dbReference type="PANTHER" id="PTHR21077:SF5">
    <property type="entry name" value="CROSSOVER JUNCTION ENDONUCLEASE MMS4"/>
    <property type="match status" value="1"/>
</dbReference>
<evidence type="ECO:0000256" key="8">
    <source>
        <dbReference type="ARBA" id="ARBA00022776"/>
    </source>
</evidence>
<proteinExistence type="inferred from homology"/>
<dbReference type="InterPro" id="IPR006166">
    <property type="entry name" value="ERCC4_domain"/>
</dbReference>
<evidence type="ECO:0000256" key="3">
    <source>
        <dbReference type="ARBA" id="ARBA00005313"/>
    </source>
</evidence>
<evidence type="ECO:0000256" key="13">
    <source>
        <dbReference type="ARBA" id="ARBA00023242"/>
    </source>
</evidence>
<dbReference type="Proteomes" id="UP000077202">
    <property type="component" value="Unassembled WGS sequence"/>
</dbReference>
<dbReference type="AlphaFoldDB" id="A0A176WH26"/>
<evidence type="ECO:0000256" key="15">
    <source>
        <dbReference type="SAM" id="MobiDB-lite"/>
    </source>
</evidence>
<feature type="region of interest" description="Disordered" evidence="15">
    <location>
        <begin position="143"/>
        <end position="165"/>
    </location>
</feature>
<organism evidence="17 18">
    <name type="scientific">Marchantia polymorpha subsp. ruderalis</name>
    <dbReference type="NCBI Taxonomy" id="1480154"/>
    <lineage>
        <taxon>Eukaryota</taxon>
        <taxon>Viridiplantae</taxon>
        <taxon>Streptophyta</taxon>
        <taxon>Embryophyta</taxon>
        <taxon>Marchantiophyta</taxon>
        <taxon>Marchantiopsida</taxon>
        <taxon>Marchantiidae</taxon>
        <taxon>Marchantiales</taxon>
        <taxon>Marchantiaceae</taxon>
        <taxon>Marchantia</taxon>
    </lineage>
</organism>
<feature type="region of interest" description="Disordered" evidence="15">
    <location>
        <begin position="650"/>
        <end position="694"/>
    </location>
</feature>
<dbReference type="EMBL" id="LVLJ01000882">
    <property type="protein sequence ID" value="OAE32194.1"/>
    <property type="molecule type" value="Genomic_DNA"/>
</dbReference>